<evidence type="ECO:0000313" key="2">
    <source>
        <dbReference type="Proteomes" id="UP000745663"/>
    </source>
</evidence>
<gene>
    <name evidence="1" type="ORF">H8F21_15135</name>
</gene>
<protein>
    <submittedName>
        <fullName evidence="1">Uncharacterized protein</fullName>
    </submittedName>
</protein>
<keyword evidence="2" id="KW-1185">Reference proteome</keyword>
<reference evidence="1 2" key="1">
    <citation type="submission" date="2020-08" db="EMBL/GenBank/DDBJ databases">
        <title>Description of novel Pseudomonas species.</title>
        <authorList>
            <person name="Duman M."/>
            <person name="Mulet M."/>
            <person name="Altun S."/>
            <person name="Saticioglu I.B."/>
            <person name="Lalucat J."/>
            <person name="Garcia-Valdes E."/>
        </authorList>
    </citation>
    <scope>NUCLEOTIDE SEQUENCE [LARGE SCALE GENOMIC DNA]</scope>
    <source>
        <strain evidence="1 2">P66</strain>
    </source>
</reference>
<organism evidence="1 2">
    <name type="scientific">Pseudomonas arcuscaelestis</name>
    <dbReference type="NCBI Taxonomy" id="2710591"/>
    <lineage>
        <taxon>Bacteria</taxon>
        <taxon>Pseudomonadati</taxon>
        <taxon>Pseudomonadota</taxon>
        <taxon>Gammaproteobacteria</taxon>
        <taxon>Pseudomonadales</taxon>
        <taxon>Pseudomonadaceae</taxon>
        <taxon>Pseudomonas</taxon>
    </lineage>
</organism>
<evidence type="ECO:0000313" key="1">
    <source>
        <dbReference type="EMBL" id="MBM5458899.1"/>
    </source>
</evidence>
<name>A0ABS2C1F8_9PSED</name>
<accession>A0ABS2C1F8</accession>
<sequence length="179" mass="19793">MREAIAAVISGILTSADDESVLAFKGLADSEHFIELDEQITARCPDEFGLYLATGHMKAVDGLLHERLGGNSRARFLFRHGAFVEGHVRKRIERAEGYSCSADKTRTVLRSLARHLIDGVPIVFDHSGETTFHLPLKILTTESEVVSFYDALHRLYYGNPLPYLNHLAAFETPGVGPVS</sequence>
<comment type="caution">
    <text evidence="1">The sequence shown here is derived from an EMBL/GenBank/DDBJ whole genome shotgun (WGS) entry which is preliminary data.</text>
</comment>
<dbReference type="RefSeq" id="WP_203584821.1">
    <property type="nucleotide sequence ID" value="NZ_JACOPV010000009.1"/>
</dbReference>
<proteinExistence type="predicted"/>
<dbReference type="Proteomes" id="UP000745663">
    <property type="component" value="Unassembled WGS sequence"/>
</dbReference>
<dbReference type="EMBL" id="JACOPV010000009">
    <property type="protein sequence ID" value="MBM5458899.1"/>
    <property type="molecule type" value="Genomic_DNA"/>
</dbReference>